<evidence type="ECO:0000256" key="2">
    <source>
        <dbReference type="ARBA" id="ARBA00022741"/>
    </source>
</evidence>
<dbReference type="GO" id="GO:0000725">
    <property type="term" value="P:recombinational repair"/>
    <property type="evidence" value="ECO:0007669"/>
    <property type="project" value="TreeGrafter"/>
</dbReference>
<dbReference type="InterPro" id="IPR027417">
    <property type="entry name" value="P-loop_NTPase"/>
</dbReference>
<name>A0A3E2BLH0_9BACT</name>
<dbReference type="SUPFAM" id="SSF52540">
    <property type="entry name" value="P-loop containing nucleoside triphosphate hydrolases"/>
    <property type="match status" value="1"/>
</dbReference>
<dbReference type="Gene3D" id="1.10.486.10">
    <property type="entry name" value="PCRA, domain 4"/>
    <property type="match status" value="1"/>
</dbReference>
<dbReference type="AlphaFoldDB" id="A0A3E2BLH0"/>
<evidence type="ECO:0000259" key="18">
    <source>
        <dbReference type="PROSITE" id="PS51217"/>
    </source>
</evidence>
<feature type="coiled-coil region" evidence="15">
    <location>
        <begin position="228"/>
        <end position="255"/>
    </location>
</feature>
<keyword evidence="10" id="KW-0413">Isomerase</keyword>
<evidence type="ECO:0000256" key="10">
    <source>
        <dbReference type="ARBA" id="ARBA00023235"/>
    </source>
</evidence>
<protein>
    <recommendedName>
        <fullName evidence="12">DNA 3'-5' helicase</fullName>
        <ecNumber evidence="12">5.6.2.4</ecNumber>
    </recommendedName>
</protein>
<sequence length="1077" mass="124864">MQKEEILTRDRDIRFPEFVILKASAGTGKTRALTLRFTQFLLSRHIRHNDPNQILAITFTRNATKEMKERIIGWLKKCYFLSADSQPDRDLEEIISLVTIDRDQLRSRAEEILDKILKNYSDFQVTTIDSFMSSVFKAAAVELGVSPDTEIVIDSGPVVSYAFSRLLNNIRPGSPEFNQFLEICYHLKEMRGSSSAFAWDPAHELETVFIKLNRKLAGANRRPVQMDLAKTREELTSLEKQFQAVRERAAKLVADWGGCPTRSRLLRYLPKNRLSDWEDYDFSILEEKRVQLPDLLARELLKLKEIIERYQELQAGIFYQPHIRVYNLFLEVLERTRKERGLVFMEDVHSRLARYLETGIVPDIYFSLGTEIYHYLIDEFQDTSPLQWQNLYPLIENALAQGGSLFIVGDTKQAIYGFREADYQIMVNLMNGQEGFASVQPRIAELRHNWRSRKELLEWVKKIFPDGIKKEIAWKDAKLWQAAAAASLLDNFECRPAAPDKSAPGYAELKLIRPKDRKNQDGYNPENGHGEENGEEPDSPEKAEVQNLIQELLDRGYRHSDLAILAYENEKVKQVAAWLNEKGIPFIPYSALDIRSRPIIREILSFLQFLDYPLDDFNLAAFLFGHLFQHRLRADGLSLQTEVLREFILENRRRKESPLYTSIRENFPEIWNAYFEDFFRTTGYLPLYDLVTQVYGVFRPLELFPLEEGSLIKLLEVIKNFEGQGKSNLRDFIKFSAEDTDDKNVWNIDVPENQDAVKIMTIHKAKGLGFPVVILLLYREQWKGEDFYLMDFPKDIFPDWDGYQPVRVLKMSSKAGESSSYLKRTYERYRQQDRVNKLNTLYVALTRAREELYVIGVKKRNEYPFPLLESILDLNINDRDASAESRPTFKKKKTKNGGPDQGKASLKIIQAGKFPEVSTRASLNYYEKKRGELMHRLLASIEYLEGNPETIIFEVLGQVGPGELTPAALEDVKRTLQEFLARPEVATWFKPCPGRTIHREIELADSQGRLYRADRVVVDREVVTVIDFKTGRSEEPELVQAYHRQLKGYMSMLSDIFPGKKVSGILMYPDLKKVEMI</sequence>
<dbReference type="PROSITE" id="PS51198">
    <property type="entry name" value="UVRD_HELICASE_ATP_BIND"/>
    <property type="match status" value="1"/>
</dbReference>
<evidence type="ECO:0000256" key="8">
    <source>
        <dbReference type="ARBA" id="ARBA00023125"/>
    </source>
</evidence>
<feature type="region of interest" description="Disordered" evidence="16">
    <location>
        <begin position="883"/>
        <end position="903"/>
    </location>
</feature>
<dbReference type="Pfam" id="PF13361">
    <property type="entry name" value="UvrD_C"/>
    <property type="match status" value="1"/>
</dbReference>
<dbReference type="Proteomes" id="UP000257323">
    <property type="component" value="Unassembled WGS sequence"/>
</dbReference>
<dbReference type="PANTHER" id="PTHR11070:SF2">
    <property type="entry name" value="ATP-DEPENDENT DNA HELICASE SRS2"/>
    <property type="match status" value="1"/>
</dbReference>
<evidence type="ECO:0000256" key="6">
    <source>
        <dbReference type="ARBA" id="ARBA00022839"/>
    </source>
</evidence>
<evidence type="ECO:0000256" key="4">
    <source>
        <dbReference type="ARBA" id="ARBA00022801"/>
    </source>
</evidence>
<keyword evidence="6" id="KW-0269">Exonuclease</keyword>
<keyword evidence="7 14" id="KW-0067">ATP-binding</keyword>
<gene>
    <name evidence="19" type="ORF">OP8BY_0238</name>
</gene>
<dbReference type="EMBL" id="QUAH01000008">
    <property type="protein sequence ID" value="RFT15590.1"/>
    <property type="molecule type" value="Genomic_DNA"/>
</dbReference>
<dbReference type="PANTHER" id="PTHR11070">
    <property type="entry name" value="UVRD / RECB / PCRA DNA HELICASE FAMILY MEMBER"/>
    <property type="match status" value="1"/>
</dbReference>
<keyword evidence="4 14" id="KW-0378">Hydrolase</keyword>
<feature type="domain" description="UvrD-like helicase C-terminal" evidence="18">
    <location>
        <begin position="502"/>
        <end position="767"/>
    </location>
</feature>
<evidence type="ECO:0000256" key="3">
    <source>
        <dbReference type="ARBA" id="ARBA00022763"/>
    </source>
</evidence>
<evidence type="ECO:0000256" key="14">
    <source>
        <dbReference type="PROSITE-ProRule" id="PRU00560"/>
    </source>
</evidence>
<dbReference type="GO" id="GO:0033202">
    <property type="term" value="C:DNA helicase complex"/>
    <property type="evidence" value="ECO:0007669"/>
    <property type="project" value="TreeGrafter"/>
</dbReference>
<dbReference type="InterPro" id="IPR014016">
    <property type="entry name" value="UvrD-like_ATP-bd"/>
</dbReference>
<dbReference type="Gene3D" id="3.90.320.10">
    <property type="match status" value="1"/>
</dbReference>
<feature type="domain" description="UvrD-like helicase ATP-binding" evidence="17">
    <location>
        <begin position="2"/>
        <end position="453"/>
    </location>
</feature>
<dbReference type="Gene3D" id="1.10.3170.10">
    <property type="entry name" value="Recbcd, chain B, domain 2"/>
    <property type="match status" value="1"/>
</dbReference>
<dbReference type="InterPro" id="IPR038726">
    <property type="entry name" value="PDDEXK_AddAB-type"/>
</dbReference>
<keyword evidence="8" id="KW-0238">DNA-binding</keyword>
<evidence type="ECO:0000259" key="17">
    <source>
        <dbReference type="PROSITE" id="PS51198"/>
    </source>
</evidence>
<dbReference type="GO" id="GO:0003677">
    <property type="term" value="F:DNA binding"/>
    <property type="evidence" value="ECO:0007669"/>
    <property type="project" value="UniProtKB-KW"/>
</dbReference>
<dbReference type="Gene3D" id="3.40.50.300">
    <property type="entry name" value="P-loop containing nucleotide triphosphate hydrolases"/>
    <property type="match status" value="3"/>
</dbReference>
<dbReference type="GO" id="GO:0004527">
    <property type="term" value="F:exonuclease activity"/>
    <property type="evidence" value="ECO:0007669"/>
    <property type="project" value="UniProtKB-KW"/>
</dbReference>
<evidence type="ECO:0000313" key="19">
    <source>
        <dbReference type="EMBL" id="RFT15590.1"/>
    </source>
</evidence>
<dbReference type="Pfam" id="PF12705">
    <property type="entry name" value="PDDEXK_1"/>
    <property type="match status" value="1"/>
</dbReference>
<evidence type="ECO:0000256" key="9">
    <source>
        <dbReference type="ARBA" id="ARBA00023204"/>
    </source>
</evidence>
<dbReference type="InterPro" id="IPR011604">
    <property type="entry name" value="PDDEXK-like_dom_sf"/>
</dbReference>
<keyword evidence="9" id="KW-0234">DNA repair</keyword>
<evidence type="ECO:0000256" key="7">
    <source>
        <dbReference type="ARBA" id="ARBA00022840"/>
    </source>
</evidence>
<evidence type="ECO:0000256" key="11">
    <source>
        <dbReference type="ARBA" id="ARBA00034617"/>
    </source>
</evidence>
<evidence type="ECO:0000256" key="5">
    <source>
        <dbReference type="ARBA" id="ARBA00022806"/>
    </source>
</evidence>
<evidence type="ECO:0000256" key="12">
    <source>
        <dbReference type="ARBA" id="ARBA00034808"/>
    </source>
</evidence>
<evidence type="ECO:0000256" key="15">
    <source>
        <dbReference type="SAM" id="Coils"/>
    </source>
</evidence>
<evidence type="ECO:0000313" key="20">
    <source>
        <dbReference type="Proteomes" id="UP000257323"/>
    </source>
</evidence>
<dbReference type="PROSITE" id="PS51217">
    <property type="entry name" value="UVRD_HELICASE_CTER"/>
    <property type="match status" value="1"/>
</dbReference>
<dbReference type="Pfam" id="PF00580">
    <property type="entry name" value="UvrD-helicase"/>
    <property type="match status" value="1"/>
</dbReference>
<evidence type="ECO:0000256" key="1">
    <source>
        <dbReference type="ARBA" id="ARBA00022722"/>
    </source>
</evidence>
<evidence type="ECO:0000256" key="16">
    <source>
        <dbReference type="SAM" id="MobiDB-lite"/>
    </source>
</evidence>
<comment type="caution">
    <text evidence="19">The sequence shown here is derived from an EMBL/GenBank/DDBJ whole genome shotgun (WGS) entry which is preliminary data.</text>
</comment>
<organism evidence="19 20">
    <name type="scientific">Candidatus Saccharicenans subterraneus</name>
    <dbReference type="NCBI Taxonomy" id="2508984"/>
    <lineage>
        <taxon>Bacteria</taxon>
        <taxon>Candidatus Aminicenantota</taxon>
        <taxon>Candidatus Aminicenantia</taxon>
        <taxon>Candidatus Aminicenantales</taxon>
        <taxon>Candidatus Saccharicenantaceae</taxon>
        <taxon>Candidatus Saccharicenans</taxon>
    </lineage>
</organism>
<keyword evidence="2 14" id="KW-0547">Nucleotide-binding</keyword>
<feature type="binding site" evidence="14">
    <location>
        <begin position="23"/>
        <end position="30"/>
    </location>
    <ligand>
        <name>ATP</name>
        <dbReference type="ChEBI" id="CHEBI:30616"/>
    </ligand>
</feature>
<proteinExistence type="predicted"/>
<dbReference type="GO" id="GO:0005524">
    <property type="term" value="F:ATP binding"/>
    <property type="evidence" value="ECO:0007669"/>
    <property type="project" value="UniProtKB-UniRule"/>
</dbReference>
<accession>A0A3E2BLH0</accession>
<dbReference type="GO" id="GO:0005829">
    <property type="term" value="C:cytosol"/>
    <property type="evidence" value="ECO:0007669"/>
    <property type="project" value="TreeGrafter"/>
</dbReference>
<reference evidence="19 20" key="1">
    <citation type="submission" date="2018-08" db="EMBL/GenBank/DDBJ databases">
        <title>Genome analysis of the thermophilic bacterium of the candidate phylum Aminicenantes from deep subsurface aquifer revealed its physiology and ecological role.</title>
        <authorList>
            <person name="Kadnikov V.V."/>
            <person name="Mardanov A.V."/>
            <person name="Beletsky A.V."/>
            <person name="Karnachuk O.V."/>
            <person name="Ravin N.V."/>
        </authorList>
    </citation>
    <scope>NUCLEOTIDE SEQUENCE [LARGE SCALE GENOMIC DNA]</scope>
    <source>
        <strain evidence="19">BY38</strain>
    </source>
</reference>
<keyword evidence="5 14" id="KW-0347">Helicase</keyword>
<dbReference type="InterPro" id="IPR014017">
    <property type="entry name" value="DNA_helicase_UvrD-like_C"/>
</dbReference>
<keyword evidence="1" id="KW-0540">Nuclease</keyword>
<comment type="catalytic activity">
    <reaction evidence="13">
        <text>ATP + H2O = ADP + phosphate + H(+)</text>
        <dbReference type="Rhea" id="RHEA:13065"/>
        <dbReference type="ChEBI" id="CHEBI:15377"/>
        <dbReference type="ChEBI" id="CHEBI:15378"/>
        <dbReference type="ChEBI" id="CHEBI:30616"/>
        <dbReference type="ChEBI" id="CHEBI:43474"/>
        <dbReference type="ChEBI" id="CHEBI:456216"/>
        <dbReference type="EC" id="5.6.2.4"/>
    </reaction>
</comment>
<feature type="region of interest" description="Disordered" evidence="16">
    <location>
        <begin position="517"/>
        <end position="542"/>
    </location>
</feature>
<comment type="catalytic activity">
    <reaction evidence="11">
        <text>Couples ATP hydrolysis with the unwinding of duplex DNA by translocating in the 3'-5' direction.</text>
        <dbReference type="EC" id="5.6.2.4"/>
    </reaction>
</comment>
<dbReference type="GO" id="GO:0043138">
    <property type="term" value="F:3'-5' DNA helicase activity"/>
    <property type="evidence" value="ECO:0007669"/>
    <property type="project" value="UniProtKB-EC"/>
</dbReference>
<keyword evidence="15" id="KW-0175">Coiled coil</keyword>
<dbReference type="EC" id="5.6.2.4" evidence="12"/>
<evidence type="ECO:0000256" key="13">
    <source>
        <dbReference type="ARBA" id="ARBA00048988"/>
    </source>
</evidence>
<dbReference type="InterPro" id="IPR000212">
    <property type="entry name" value="DNA_helicase_UvrD/REP"/>
</dbReference>
<keyword evidence="3" id="KW-0227">DNA damage</keyword>